<organism evidence="2 3">
    <name type="scientific">Muricomes intestini</name>
    <dbReference type="NCBI Taxonomy" id="1796634"/>
    <lineage>
        <taxon>Bacteria</taxon>
        <taxon>Bacillati</taxon>
        <taxon>Bacillota</taxon>
        <taxon>Clostridia</taxon>
        <taxon>Lachnospirales</taxon>
        <taxon>Lachnospiraceae</taxon>
        <taxon>Muricomes</taxon>
    </lineage>
</organism>
<evidence type="ECO:0008006" key="4">
    <source>
        <dbReference type="Google" id="ProtNLM"/>
    </source>
</evidence>
<evidence type="ECO:0000313" key="2">
    <source>
        <dbReference type="EMBL" id="TCS75790.1"/>
    </source>
</evidence>
<keyword evidence="1" id="KW-1133">Transmembrane helix</keyword>
<dbReference type="RefSeq" id="WP_132383178.1">
    <property type="nucleotide sequence ID" value="NZ_DAIPCY010000027.1"/>
</dbReference>
<dbReference type="OrthoDB" id="1933061at2"/>
<name>A0A4R3K1R7_9FIRM</name>
<accession>A0A4R3K1R7</accession>
<keyword evidence="1" id="KW-0812">Transmembrane</keyword>
<proteinExistence type="predicted"/>
<comment type="caution">
    <text evidence="2">The sequence shown here is derived from an EMBL/GenBank/DDBJ whole genome shotgun (WGS) entry which is preliminary data.</text>
</comment>
<evidence type="ECO:0000256" key="1">
    <source>
        <dbReference type="SAM" id="Phobius"/>
    </source>
</evidence>
<keyword evidence="3" id="KW-1185">Reference proteome</keyword>
<feature type="transmembrane region" description="Helical" evidence="1">
    <location>
        <begin position="12"/>
        <end position="34"/>
    </location>
</feature>
<gene>
    <name evidence="2" type="ORF">EDD59_12728</name>
</gene>
<sequence>MYSEEKRNQIWKVVMTVSTVVIIVIAAFFIIKLFTANPLEGKWSNEDINLVMTIRGDGKVVLEWPKEYEDAGVSVVTKYNIDKETKTFTINVSEDAIQEAAGTSDGSVTADTLKSAADQMEGTFDYSIENKQLVLTDREYGERMVFVKK</sequence>
<dbReference type="EMBL" id="SLZZ01000027">
    <property type="protein sequence ID" value="TCS75790.1"/>
    <property type="molecule type" value="Genomic_DNA"/>
</dbReference>
<evidence type="ECO:0000313" key="3">
    <source>
        <dbReference type="Proteomes" id="UP000295726"/>
    </source>
</evidence>
<dbReference type="Proteomes" id="UP000295726">
    <property type="component" value="Unassembled WGS sequence"/>
</dbReference>
<dbReference type="AlphaFoldDB" id="A0A4R3K1R7"/>
<protein>
    <recommendedName>
        <fullName evidence="4">META domain-containing protein</fullName>
    </recommendedName>
</protein>
<reference evidence="2 3" key="1">
    <citation type="submission" date="2019-03" db="EMBL/GenBank/DDBJ databases">
        <title>Genomic Encyclopedia of Type Strains, Phase IV (KMG-IV): sequencing the most valuable type-strain genomes for metagenomic binning, comparative biology and taxonomic classification.</title>
        <authorList>
            <person name="Goeker M."/>
        </authorList>
    </citation>
    <scope>NUCLEOTIDE SEQUENCE [LARGE SCALE GENOMIC DNA]</scope>
    <source>
        <strain evidence="2 3">DSM 29489</strain>
    </source>
</reference>
<keyword evidence="1" id="KW-0472">Membrane</keyword>